<protein>
    <submittedName>
        <fullName evidence="3">DEAD/DEAH box helicase family protein</fullName>
    </submittedName>
</protein>
<dbReference type="Proteomes" id="UP000831495">
    <property type="component" value="Chromosome"/>
</dbReference>
<dbReference type="SUPFAM" id="SSF52540">
    <property type="entry name" value="P-loop containing nucleoside triphosphate hydrolases"/>
    <property type="match status" value="2"/>
</dbReference>
<keyword evidence="3" id="KW-0067">ATP-binding</keyword>
<dbReference type="InterPro" id="IPR045572">
    <property type="entry name" value="RE_endonuc_C"/>
</dbReference>
<dbReference type="Pfam" id="PF04851">
    <property type="entry name" value="ResIII"/>
    <property type="match status" value="1"/>
</dbReference>
<dbReference type="InterPro" id="IPR006935">
    <property type="entry name" value="Helicase/UvrB_N"/>
</dbReference>
<keyword evidence="4" id="KW-1185">Reference proteome</keyword>
<keyword evidence="3" id="KW-0378">Hydrolase</keyword>
<feature type="domain" description="Type III restriction enzyme C-terminal endonuclease" evidence="2">
    <location>
        <begin position="879"/>
        <end position="984"/>
    </location>
</feature>
<dbReference type="RefSeq" id="WP_249514083.1">
    <property type="nucleotide sequence ID" value="NZ_CP093366.1"/>
</dbReference>
<organism evidence="3 4">
    <name type="scientific">Bombilactobacillus folatiphilus</name>
    <dbReference type="NCBI Taxonomy" id="2923362"/>
    <lineage>
        <taxon>Bacteria</taxon>
        <taxon>Bacillati</taxon>
        <taxon>Bacillota</taxon>
        <taxon>Bacilli</taxon>
        <taxon>Lactobacillales</taxon>
        <taxon>Lactobacillaceae</taxon>
        <taxon>Bombilactobacillus</taxon>
    </lineage>
</organism>
<dbReference type="Gene3D" id="3.40.50.300">
    <property type="entry name" value="P-loop containing nucleotide triphosphate hydrolases"/>
    <property type="match status" value="1"/>
</dbReference>
<accession>A0ABY4P7X8</accession>
<feature type="domain" description="Helicase/UvrB N-terminal" evidence="1">
    <location>
        <begin position="10"/>
        <end position="249"/>
    </location>
</feature>
<evidence type="ECO:0000259" key="2">
    <source>
        <dbReference type="Pfam" id="PF19778"/>
    </source>
</evidence>
<sequence>MKIKFDTLDYQTQAVNAAVNVLNGQFVKELNFTVSDTSPEIDFLSEDGIGIGNHIIIDDETMLHNVNQVQLKNNIAPSKNLYGKNEHFPQFNIEMETGTGKTFVYLKTILELNKKYGFKKFVIVVPSVAIREGVLKTFNITKEYFRKQYDAVVYDLFVFDSSKLNRIRTFASANSIDIMVTTIQAFNKNSNVMNNENDQLSGVKPIDMVAETRPILIIDEPQSVDNTPTAKDAINKLNPAIGFRYSATHRDKSYPTIYRLNAVDAYNQQLVKQIEVSSLEVDENGNRDHLKLKSVKTGKNGISAKVEVYKKTKVGAKKTDITLKRGDNLFNKTKLEAYDNMGSVEDIDGTPGAEAVYFSGTPDKITLSSATLEDEQIKQMQIAKTIEEHLEKELTFKKACKRIKVLSLIFLDKVENYRTYDKDGNAVPGRYAKIFQEEYNHLISLPRYRELNDYDVPTAEVHDGYFSKDGKGKLKNSTKGESKADESTYETIMQDKEGLLTMYDPKHHTAKANKIRFIFSHSALKEGWDNPNVFQIATLIENKDEITKRQKIGRGLRIAVNEDGERVPGFDVNTLTVMANESYEDFAKGLQSEYEEDGVTFGIFTADTFSIIPLKYDPVTDEEEVLGELKAEQLLTELKQKDYITKQGRATGSLKKAINDQQINLSEEFQPIADKILAAAQNNIKKIDIKNATDKIPVTVEPEALSSDFQELWDRIKYKTNYKVDFNSDKFIHKVVNSSEGLNSIQTTRATLSYSKGTLDIGNAGIETSEVSEGADQLKYQVAYQLPDIVTHLQSSTNLTRRTIVKILTQVDNLDSFKNNPLSYMDQATNIINSVKNKFIVDGIVYYKNGDQFDQKLFTSEVLNAYKNHDFKVDLAKHKTLTDYIVTDSDVEKRFAEDAEKDDGVRFYMKLPDWFKIRTPLGSYNPDWAILYEKAGEQHLYFIVETKGNINFDELRPRESEKIAAGKKHFAALDTGITFKKATEEKDIRE</sequence>
<reference evidence="3" key="1">
    <citation type="journal article" date="2022" name="Int. J. Syst. Evol. Microbiol.">
        <title>Apilactobacillus apisilvae sp. nov., Nicolia spurrieriana gen. nov. sp. nov., Bombilactobacillus folatiphilus sp. nov. and Bombilactobacillus thymidiniphilus sp. nov., four new lactic acid bacterial isolates from stingless bees Tetragonula carbonaria and Austroplebeia australis.</title>
        <authorList>
            <person name="Oliphant S.A."/>
            <person name="Watson-Haigh N.S."/>
            <person name="Sumby K.M."/>
            <person name="Gardner J."/>
            <person name="Groom S."/>
            <person name="Jiranek V."/>
        </authorList>
    </citation>
    <scope>NUCLEOTIDE SEQUENCE</scope>
    <source>
        <strain evidence="3">SG4_D2</strain>
    </source>
</reference>
<evidence type="ECO:0000313" key="3">
    <source>
        <dbReference type="EMBL" id="UQS81815.1"/>
    </source>
</evidence>
<dbReference type="InterPro" id="IPR027417">
    <property type="entry name" value="P-loop_NTPase"/>
</dbReference>
<name>A0ABY4P7X8_9LACO</name>
<evidence type="ECO:0000259" key="1">
    <source>
        <dbReference type="Pfam" id="PF04851"/>
    </source>
</evidence>
<evidence type="ECO:0000313" key="4">
    <source>
        <dbReference type="Proteomes" id="UP000831495"/>
    </source>
</evidence>
<dbReference type="GO" id="GO:0004386">
    <property type="term" value="F:helicase activity"/>
    <property type="evidence" value="ECO:0007669"/>
    <property type="project" value="UniProtKB-KW"/>
</dbReference>
<dbReference type="Pfam" id="PF19778">
    <property type="entry name" value="RE_endonuc"/>
    <property type="match status" value="1"/>
</dbReference>
<keyword evidence="3" id="KW-0347">Helicase</keyword>
<gene>
    <name evidence="3" type="ORF">MOO45_06330</name>
</gene>
<dbReference type="EMBL" id="CP093366">
    <property type="protein sequence ID" value="UQS81815.1"/>
    <property type="molecule type" value="Genomic_DNA"/>
</dbReference>
<keyword evidence="3" id="KW-0547">Nucleotide-binding</keyword>
<proteinExistence type="predicted"/>